<dbReference type="EMBL" id="FOEE01000005">
    <property type="protein sequence ID" value="SEO86314.1"/>
    <property type="molecule type" value="Genomic_DNA"/>
</dbReference>
<reference evidence="2" key="1">
    <citation type="submission" date="2016-10" db="EMBL/GenBank/DDBJ databases">
        <authorList>
            <person name="Varghese N."/>
            <person name="Submissions S."/>
        </authorList>
    </citation>
    <scope>NUCLEOTIDE SEQUENCE [LARGE SCALE GENOMIC DNA]</scope>
    <source>
        <strain evidence="2">DSM 45413</strain>
    </source>
</reference>
<protein>
    <submittedName>
        <fullName evidence="1">Uncharacterized protein</fullName>
    </submittedName>
</protein>
<dbReference type="AlphaFoldDB" id="A0A1H8T6U3"/>
<dbReference type="RefSeq" id="WP_091942773.1">
    <property type="nucleotide sequence ID" value="NZ_FOEE01000005.1"/>
</dbReference>
<name>A0A1H8T6U3_9ACTN</name>
<proteinExistence type="predicted"/>
<organism evidence="1 2">
    <name type="scientific">Trujillonella endophytica</name>
    <dbReference type="NCBI Taxonomy" id="673521"/>
    <lineage>
        <taxon>Bacteria</taxon>
        <taxon>Bacillati</taxon>
        <taxon>Actinomycetota</taxon>
        <taxon>Actinomycetes</taxon>
        <taxon>Geodermatophilales</taxon>
        <taxon>Geodermatophilaceae</taxon>
        <taxon>Trujillonella</taxon>
    </lineage>
</organism>
<accession>A0A1H8T6U3</accession>
<keyword evidence="2" id="KW-1185">Reference proteome</keyword>
<dbReference type="Proteomes" id="UP000198960">
    <property type="component" value="Unassembled WGS sequence"/>
</dbReference>
<sequence length="362" mass="36595">MPSLCRATRSLPAVVVATTLLVSGCGADGDDGGGLPTAPGGAAADDSVAGMLALLPPMDDDEIGIVTVSRWHAAAEAYGVPVPPAGADRDAVLDYLVALSTGDGGLAPASALLDLRTAASASTQEEFGFAPQAVAADVSAGLPPQVVSAARGDFDVDAIGEATRSGPVAVDVEEVEVGGVPVLRWREDHETDFDQVTALSPIGSAGRLGLPDEETLLYATDDDGIEALADAARGGESLADDEDLAAVAGALDAEDVLAAQLTPRPEGSDLTYEAVGIGLAWDGAARVVLAWSTDSGSDAQALASSVEELVTSGESVATGRPWADLLGDPDVRVDGSLVTAVLTLEGAPGRWATFLLQRENLF</sequence>
<dbReference type="PROSITE" id="PS51257">
    <property type="entry name" value="PROKAR_LIPOPROTEIN"/>
    <property type="match status" value="1"/>
</dbReference>
<dbReference type="OrthoDB" id="5143058at2"/>
<evidence type="ECO:0000313" key="1">
    <source>
        <dbReference type="EMBL" id="SEO86314.1"/>
    </source>
</evidence>
<dbReference type="STRING" id="673521.SAMN05660991_02090"/>
<evidence type="ECO:0000313" key="2">
    <source>
        <dbReference type="Proteomes" id="UP000198960"/>
    </source>
</evidence>
<gene>
    <name evidence="1" type="ORF">SAMN05660991_02090</name>
</gene>